<feature type="compositionally biased region" description="Basic and acidic residues" evidence="1">
    <location>
        <begin position="275"/>
        <end position="286"/>
    </location>
</feature>
<dbReference type="OrthoDB" id="5579281at2759"/>
<evidence type="ECO:0000313" key="4">
    <source>
        <dbReference type="Proteomes" id="UP000799428"/>
    </source>
</evidence>
<reference evidence="3" key="1">
    <citation type="journal article" date="2020" name="Stud. Mycol.">
        <title>101 Dothideomycetes genomes: a test case for predicting lifestyles and emergence of pathogens.</title>
        <authorList>
            <person name="Haridas S."/>
            <person name="Albert R."/>
            <person name="Binder M."/>
            <person name="Bloem J."/>
            <person name="Labutti K."/>
            <person name="Salamov A."/>
            <person name="Andreopoulos B."/>
            <person name="Baker S."/>
            <person name="Barry K."/>
            <person name="Bills G."/>
            <person name="Bluhm B."/>
            <person name="Cannon C."/>
            <person name="Castanera R."/>
            <person name="Culley D."/>
            <person name="Daum C."/>
            <person name="Ezra D."/>
            <person name="Gonzalez J."/>
            <person name="Henrissat B."/>
            <person name="Kuo A."/>
            <person name="Liang C."/>
            <person name="Lipzen A."/>
            <person name="Lutzoni F."/>
            <person name="Magnuson J."/>
            <person name="Mondo S."/>
            <person name="Nolan M."/>
            <person name="Ohm R."/>
            <person name="Pangilinan J."/>
            <person name="Park H.-J."/>
            <person name="Ramirez L."/>
            <person name="Alfaro M."/>
            <person name="Sun H."/>
            <person name="Tritt A."/>
            <person name="Yoshinaga Y."/>
            <person name="Zwiers L.-H."/>
            <person name="Turgeon B."/>
            <person name="Goodwin S."/>
            <person name="Spatafora J."/>
            <person name="Crous P."/>
            <person name="Grigoriev I."/>
        </authorList>
    </citation>
    <scope>NUCLEOTIDE SEQUENCE</scope>
    <source>
        <strain evidence="3">CBS 279.74</strain>
    </source>
</reference>
<protein>
    <submittedName>
        <fullName evidence="3">Meiotically up-regulated gene 56 protein</fullName>
    </submittedName>
</protein>
<dbReference type="SMART" id="SM00233">
    <property type="entry name" value="PH"/>
    <property type="match status" value="2"/>
</dbReference>
<dbReference type="PANTHER" id="PTHR28076">
    <property type="entry name" value="SPORULATION-SPECIFIC PROTEIN 71"/>
    <property type="match status" value="1"/>
</dbReference>
<dbReference type="SMART" id="SM01316">
    <property type="entry name" value="Spo7_2_N"/>
    <property type="match status" value="1"/>
</dbReference>
<feature type="region of interest" description="Disordered" evidence="1">
    <location>
        <begin position="1"/>
        <end position="20"/>
    </location>
</feature>
<dbReference type="Pfam" id="PF15404">
    <property type="entry name" value="PH_4"/>
    <property type="match status" value="1"/>
</dbReference>
<dbReference type="InterPro" id="IPR001849">
    <property type="entry name" value="PH_domain"/>
</dbReference>
<gene>
    <name evidence="3" type="ORF">K504DRAFT_467864</name>
</gene>
<evidence type="ECO:0000259" key="2">
    <source>
        <dbReference type="PROSITE" id="PS50003"/>
    </source>
</evidence>
<feature type="region of interest" description="Disordered" evidence="1">
    <location>
        <begin position="72"/>
        <end position="318"/>
    </location>
</feature>
<dbReference type="AlphaFoldDB" id="A0A6G1K759"/>
<feature type="compositionally biased region" description="Acidic residues" evidence="1">
    <location>
        <begin position="112"/>
        <end position="121"/>
    </location>
</feature>
<feature type="compositionally biased region" description="Polar residues" evidence="1">
    <location>
        <begin position="9"/>
        <end position="20"/>
    </location>
</feature>
<feature type="compositionally biased region" description="Polar residues" evidence="1">
    <location>
        <begin position="222"/>
        <end position="232"/>
    </location>
</feature>
<dbReference type="InterPro" id="IPR057379">
    <property type="entry name" value="PH_SPO71"/>
</dbReference>
<feature type="domain" description="PH" evidence="2">
    <location>
        <begin position="648"/>
        <end position="859"/>
    </location>
</feature>
<dbReference type="GO" id="GO:1902657">
    <property type="term" value="P:protein localization to prospore membrane"/>
    <property type="evidence" value="ECO:0007669"/>
    <property type="project" value="InterPro"/>
</dbReference>
<name>A0A6G1K759_9PLEO</name>
<dbReference type="PANTHER" id="PTHR28076:SF1">
    <property type="entry name" value="PROSPORE MEMBRANE ADAPTER PROTEIN SPO71"/>
    <property type="match status" value="1"/>
</dbReference>
<dbReference type="Pfam" id="PF23207">
    <property type="entry name" value="PH_SPO71"/>
    <property type="match status" value="1"/>
</dbReference>
<dbReference type="InterPro" id="IPR040345">
    <property type="entry name" value="Mug56/Spo71"/>
</dbReference>
<sequence>MPEPRAHSWHQQPDTASLSPESYTAQRLQHSTPEHLHLTSRRLFIGPIPEAWLKSNRRDWYKHHLHINYSSRTATFSSPPDPRESKQRRLTGLEGPSSSALFQHSFPQPIELPDEDGDERQDDTNGKSAMSDDVSGKLPALQIPRGSQQKGDVVLTSYEDEDSVTPPSEPDQHLRLVSSDEPEFDPAKLKKLRRSSTKSFVTASSTPEHMPRDDTSSEEQDQPSASQLSTGQEAAGQKAKGKRPISTAESSNGAPAASTVGEPSVDTASTSSLLRKADMSKTRGNHDSQTPSKGILARAKRQSQKSSDDLSQAGQLAVSRTKSNLRNLVKFDLPEDSKRASLHLKAKVAQMTVVRASSRLRRHKLKDGLVLKMERMLIRVDATAQDIPEDFDENGSQKIDSRVKDKWREYMVVCRQSISDEADFVLQMYKTRVIPEIEQSNAAKKAEFDIPLGPKITKVNMYSALDKSVVVWVPSSRGTTIFIMQARAASNAVEWYTFLRNIMGWRRASELQINIPDLSVSLQLINPFKKLEVSQDEAQDAADSDNEEAILRTMKEEQAVAENLVRRCLDQLEDSIEWTDVLDSWIKDQRIGLAWKRYDRLEWIHGANERKMYGTIAMQKSHELELRPKSHYPTTTVTQKKKKTLTEPVPVEGFLIRLTGQRGRAKRLGLMYHKRLYFSSHDQYLVFSRPNKATPPPPPKLVGPDPSAVPSARTIADSTPDTWAVNPYPLKDNHIEWLMAAHTNTAESRTLHDLDAADEAARKGQNLVDCDGYINLANIVKVRKAKMGASPVDNDLESGSDVDFDDEIDDTNREYGATKEIDIHRTFELILKNGLIIRLQAADKKRRKEWVKHLRALSKYWRNRTACDINLYKSTRSQNLNTLNIDEEAEAYIGQFARKWEVTQSFASPQLYNFCGIAGCRSIHMSGMLYRKPRIHAPFTRCSVILAAGTLLIFQDVLRGSTGQELAHIHHERTANLDLKDCYIYSGLLTESDLLYQNQTFDANKPGHHALPRIYLEDGWTSTDEDVMTTFVVWHGKSKSWFRAEEGAGGGEKSAKEGTRRRLKRVAKLGSKGRSVVFRARSRAERDHWVLAIQNEIEKVQGGKNEDFRIEESAKKVRPEVETAVTTNTANGTSSESANDSAAPATGNR</sequence>
<feature type="compositionally biased region" description="Polar residues" evidence="1">
    <location>
        <begin position="309"/>
        <end position="318"/>
    </location>
</feature>
<evidence type="ECO:0000256" key="1">
    <source>
        <dbReference type="SAM" id="MobiDB-lite"/>
    </source>
</evidence>
<keyword evidence="4" id="KW-1185">Reference proteome</keyword>
<feature type="compositionally biased region" description="Basic and acidic residues" evidence="1">
    <location>
        <begin position="1101"/>
        <end position="1121"/>
    </location>
</feature>
<dbReference type="Proteomes" id="UP000799428">
    <property type="component" value="Unassembled WGS sequence"/>
</dbReference>
<proteinExistence type="predicted"/>
<feature type="compositionally biased region" description="Polar residues" evidence="1">
    <location>
        <begin position="1124"/>
        <end position="1140"/>
    </location>
</feature>
<dbReference type="InterPro" id="IPR039486">
    <property type="entry name" value="Mug56/Spo71_PH"/>
</dbReference>
<dbReference type="GO" id="GO:0005628">
    <property type="term" value="C:prospore membrane"/>
    <property type="evidence" value="ECO:0007669"/>
    <property type="project" value="TreeGrafter"/>
</dbReference>
<organism evidence="3 4">
    <name type="scientific">Pleomassaria siparia CBS 279.74</name>
    <dbReference type="NCBI Taxonomy" id="1314801"/>
    <lineage>
        <taxon>Eukaryota</taxon>
        <taxon>Fungi</taxon>
        <taxon>Dikarya</taxon>
        <taxon>Ascomycota</taxon>
        <taxon>Pezizomycotina</taxon>
        <taxon>Dothideomycetes</taxon>
        <taxon>Pleosporomycetidae</taxon>
        <taxon>Pleosporales</taxon>
        <taxon>Pleomassariaceae</taxon>
        <taxon>Pleomassaria</taxon>
    </lineage>
</organism>
<feature type="region of interest" description="Disordered" evidence="1">
    <location>
        <begin position="1101"/>
        <end position="1149"/>
    </location>
</feature>
<dbReference type="PROSITE" id="PS50003">
    <property type="entry name" value="PH_DOMAIN"/>
    <property type="match status" value="1"/>
</dbReference>
<feature type="compositionally biased region" description="Polar residues" evidence="1">
    <location>
        <begin position="96"/>
        <end position="106"/>
    </location>
</feature>
<dbReference type="EMBL" id="MU005771">
    <property type="protein sequence ID" value="KAF2708610.1"/>
    <property type="molecule type" value="Genomic_DNA"/>
</dbReference>
<accession>A0A6G1K759</accession>
<evidence type="ECO:0000313" key="3">
    <source>
        <dbReference type="EMBL" id="KAF2708610.1"/>
    </source>
</evidence>
<dbReference type="Pfam" id="PF15407">
    <property type="entry name" value="Spo7_2_N"/>
    <property type="match status" value="1"/>
</dbReference>
<feature type="region of interest" description="Disordered" evidence="1">
    <location>
        <begin position="692"/>
        <end position="720"/>
    </location>
</feature>
<dbReference type="InterPro" id="IPR029217">
    <property type="entry name" value="Spo7_2_N"/>
</dbReference>